<feature type="transmembrane region" description="Helical" evidence="7">
    <location>
        <begin position="282"/>
        <end position="301"/>
    </location>
</feature>
<dbReference type="InParanoid" id="A0A1B1AKJ2"/>
<feature type="transmembrane region" description="Helical" evidence="7">
    <location>
        <begin position="184"/>
        <end position="208"/>
    </location>
</feature>
<dbReference type="Proteomes" id="UP000092498">
    <property type="component" value="Chromosome"/>
</dbReference>
<evidence type="ECO:0000256" key="6">
    <source>
        <dbReference type="ARBA" id="ARBA00023136"/>
    </source>
</evidence>
<comment type="subcellular location">
    <subcellularLocation>
        <location evidence="1">Membrane</location>
        <topology evidence="1">Multi-pass membrane protein</topology>
    </subcellularLocation>
</comment>
<feature type="transmembrane region" description="Helical" evidence="7">
    <location>
        <begin position="370"/>
        <end position="389"/>
    </location>
</feature>
<evidence type="ECO:0000256" key="3">
    <source>
        <dbReference type="ARBA" id="ARBA00022448"/>
    </source>
</evidence>
<evidence type="ECO:0000256" key="5">
    <source>
        <dbReference type="ARBA" id="ARBA00022989"/>
    </source>
</evidence>
<feature type="transmembrane region" description="Helical" evidence="7">
    <location>
        <begin position="56"/>
        <end position="74"/>
    </location>
</feature>
<feature type="transmembrane region" description="Helical" evidence="7">
    <location>
        <begin position="33"/>
        <end position="50"/>
    </location>
</feature>
<sequence length="409" mass="42998">MEDKYALITTLVAAIVLAFVLGFVASRLRLSPIVGYLLAGLAVGPYTPGFTGNTELALQLSEIGVILLMFGVGLKISIDDIWSVRGIAVPGSLVHTLAAGAVGYVTGLLLGMSGVESFVLGASLSIASTIVFLRAMEDKRALKTEEGRIGISWLLIEDVLIVLAIVVLPAIVSAMAAEQANVSIGPLVIALAITFAKIAGFIALMLVIGGRFFPWLIVQIAHAKSRELLSLGTLSLALGVAWAAYFWFGASFALGAFLGGLALNGSRFSHKVAEDSLPLRDTFAVLFFVAVGMLFDPFVVIREPWSVAAIVAVVIVGKALLAFVLMRMMKQPPQASALVALGLAQIGEFSFVLAGLGLQLEVMAQETYNLILAAALISIAVNPFLLRLVPDSEPLKAKTQAAPASESAH</sequence>
<evidence type="ECO:0000256" key="4">
    <source>
        <dbReference type="ARBA" id="ARBA00022692"/>
    </source>
</evidence>
<keyword evidence="3" id="KW-0813">Transport</keyword>
<feature type="transmembrane region" description="Helical" evidence="7">
    <location>
        <begin position="307"/>
        <end position="326"/>
    </location>
</feature>
<organism evidence="9 10">
    <name type="scientific">Candidatus Viadribacter manganicus</name>
    <dbReference type="NCBI Taxonomy" id="1759059"/>
    <lineage>
        <taxon>Bacteria</taxon>
        <taxon>Pseudomonadati</taxon>
        <taxon>Pseudomonadota</taxon>
        <taxon>Alphaproteobacteria</taxon>
        <taxon>Hyphomonadales</taxon>
        <taxon>Hyphomonadaceae</taxon>
        <taxon>Candidatus Viadribacter</taxon>
    </lineage>
</organism>
<evidence type="ECO:0000313" key="10">
    <source>
        <dbReference type="Proteomes" id="UP000092498"/>
    </source>
</evidence>
<feature type="domain" description="Cation/H+ exchanger transmembrane" evidence="8">
    <location>
        <begin position="15"/>
        <end position="387"/>
    </location>
</feature>
<keyword evidence="6 7" id="KW-0472">Membrane</keyword>
<dbReference type="EMBL" id="CP013244">
    <property type="protein sequence ID" value="ANP47092.1"/>
    <property type="molecule type" value="Genomic_DNA"/>
</dbReference>
<dbReference type="GO" id="GO:1902600">
    <property type="term" value="P:proton transmembrane transport"/>
    <property type="evidence" value="ECO:0007669"/>
    <property type="project" value="InterPro"/>
</dbReference>
<dbReference type="GO" id="GO:0015297">
    <property type="term" value="F:antiporter activity"/>
    <property type="evidence" value="ECO:0007669"/>
    <property type="project" value="InterPro"/>
</dbReference>
<keyword evidence="10" id="KW-1185">Reference proteome</keyword>
<feature type="transmembrane region" description="Helical" evidence="7">
    <location>
        <begin position="86"/>
        <end position="112"/>
    </location>
</feature>
<dbReference type="KEGG" id="cbot:ATE48_14795"/>
<dbReference type="GO" id="GO:0016020">
    <property type="term" value="C:membrane"/>
    <property type="evidence" value="ECO:0007669"/>
    <property type="project" value="UniProtKB-SubCell"/>
</dbReference>
<dbReference type="Pfam" id="PF00999">
    <property type="entry name" value="Na_H_Exchanger"/>
    <property type="match status" value="1"/>
</dbReference>
<accession>A0A1B1AKJ2</accession>
<evidence type="ECO:0000313" key="9">
    <source>
        <dbReference type="EMBL" id="ANP47092.1"/>
    </source>
</evidence>
<feature type="transmembrane region" description="Helical" evidence="7">
    <location>
        <begin position="149"/>
        <end position="172"/>
    </location>
</feature>
<dbReference type="FunCoup" id="A0A1B1AKJ2">
    <property type="interactions" value="335"/>
</dbReference>
<keyword evidence="5 7" id="KW-1133">Transmembrane helix</keyword>
<feature type="transmembrane region" description="Helical" evidence="7">
    <location>
        <begin position="338"/>
        <end position="358"/>
    </location>
</feature>
<dbReference type="InterPro" id="IPR006153">
    <property type="entry name" value="Cation/H_exchanger_TM"/>
</dbReference>
<protein>
    <recommendedName>
        <fullName evidence="8">Cation/H+ exchanger transmembrane domain-containing protein</fullName>
    </recommendedName>
</protein>
<evidence type="ECO:0000256" key="2">
    <source>
        <dbReference type="ARBA" id="ARBA00005551"/>
    </source>
</evidence>
<reference evidence="9 10" key="1">
    <citation type="submission" date="2015-11" db="EMBL/GenBank/DDBJ databases">
        <title>Whole-Genome Sequence of Candidatus Oderbacter manganicum from the National Park Lower Oder Valley, Germany.</title>
        <authorList>
            <person name="Braun B."/>
            <person name="Liere K."/>
            <person name="Szewzyk U."/>
        </authorList>
    </citation>
    <scope>NUCLEOTIDE SEQUENCE [LARGE SCALE GENOMIC DNA]</scope>
    <source>
        <strain evidence="9 10">OTSz_A_272</strain>
    </source>
</reference>
<dbReference type="PANTHER" id="PTHR42751:SF1">
    <property type="entry name" value="CATION_PROTON ANTIPORTER YBAL-RELATED"/>
    <property type="match status" value="1"/>
</dbReference>
<name>A0A1B1AKJ2_9PROT</name>
<dbReference type="OrthoDB" id="9781411at2"/>
<feature type="transmembrane region" description="Helical" evidence="7">
    <location>
        <begin position="228"/>
        <end position="246"/>
    </location>
</feature>
<gene>
    <name evidence="9" type="ORF">ATE48_14795</name>
</gene>
<evidence type="ECO:0000259" key="8">
    <source>
        <dbReference type="Pfam" id="PF00999"/>
    </source>
</evidence>
<dbReference type="STRING" id="1759059.ATE48_14795"/>
<dbReference type="InterPro" id="IPR038770">
    <property type="entry name" value="Na+/solute_symporter_sf"/>
</dbReference>
<feature type="transmembrane region" description="Helical" evidence="7">
    <location>
        <begin position="118"/>
        <end position="137"/>
    </location>
</feature>
<proteinExistence type="inferred from homology"/>
<evidence type="ECO:0000256" key="1">
    <source>
        <dbReference type="ARBA" id="ARBA00004141"/>
    </source>
</evidence>
<comment type="similarity">
    <text evidence="2">Belongs to the monovalent cation:proton antiporter 2 (CPA2) transporter (TC 2.A.37) family.</text>
</comment>
<feature type="transmembrane region" description="Helical" evidence="7">
    <location>
        <begin position="6"/>
        <end position="26"/>
    </location>
</feature>
<keyword evidence="4 7" id="KW-0812">Transmembrane</keyword>
<dbReference type="RefSeq" id="WP_066772786.1">
    <property type="nucleotide sequence ID" value="NZ_CP013244.1"/>
</dbReference>
<dbReference type="AlphaFoldDB" id="A0A1B1AKJ2"/>
<evidence type="ECO:0000256" key="7">
    <source>
        <dbReference type="SAM" id="Phobius"/>
    </source>
</evidence>
<dbReference type="PANTHER" id="PTHR42751">
    <property type="entry name" value="SODIUM/HYDROGEN EXCHANGER FAMILY/TRKA DOMAIN PROTEIN"/>
    <property type="match status" value="1"/>
</dbReference>
<dbReference type="Gene3D" id="1.20.1530.20">
    <property type="match status" value="1"/>
</dbReference>